<accession>A0ABY9UMZ4</accession>
<dbReference type="Pfam" id="PF00171">
    <property type="entry name" value="Aldedh"/>
    <property type="match status" value="1"/>
</dbReference>
<evidence type="ECO:0000313" key="4">
    <source>
        <dbReference type="EMBL" id="WNE93908.1"/>
    </source>
</evidence>
<dbReference type="Proteomes" id="UP001305606">
    <property type="component" value="Chromosome"/>
</dbReference>
<dbReference type="Gene3D" id="3.40.605.10">
    <property type="entry name" value="Aldehyde Dehydrogenase, Chain A, domain 1"/>
    <property type="match status" value="1"/>
</dbReference>
<sequence>MTEYRNFVGGRLLDGASLFDDINPVDGTVVARVHEADASVVDRAVRAARTAHDGPRGRRPGAERCRLMRATSLALPGPLLSGLGRLRRAGSAAPGRHGGRGTDHGGKRLPVPLDERPVGNVVRTAGFLDDRQRELVLSGNARRFLGTAVIAGGSPV</sequence>
<evidence type="ECO:0000259" key="3">
    <source>
        <dbReference type="Pfam" id="PF00171"/>
    </source>
</evidence>
<feature type="region of interest" description="Disordered" evidence="2">
    <location>
        <begin position="88"/>
        <end position="114"/>
    </location>
</feature>
<reference evidence="4 5" key="1">
    <citation type="submission" date="2023-02" db="EMBL/GenBank/DDBJ databases">
        <title>Streptomyces sp. SCA4-21 with antifungal activity against Fusarium oxysporum f. sp. cubense, Streptomyces sp. SCA2-17 with antifungal activity against Fusarium oxysporum f. sp. cubense.</title>
        <authorList>
            <person name="Qi D."/>
        </authorList>
    </citation>
    <scope>NUCLEOTIDE SEQUENCE [LARGE SCALE GENOMIC DNA]</scope>
    <source>
        <strain evidence="4 5">SCA4-21</strain>
    </source>
</reference>
<protein>
    <submittedName>
        <fullName evidence="4">Aldehyde dehydrogenase family protein</fullName>
    </submittedName>
</protein>
<evidence type="ECO:0000256" key="1">
    <source>
        <dbReference type="ARBA" id="ARBA00023002"/>
    </source>
</evidence>
<proteinExistence type="predicted"/>
<evidence type="ECO:0000313" key="5">
    <source>
        <dbReference type="Proteomes" id="UP001305606"/>
    </source>
</evidence>
<keyword evidence="5" id="KW-1185">Reference proteome</keyword>
<dbReference type="InterPro" id="IPR016161">
    <property type="entry name" value="Ald_DH/histidinol_DH"/>
</dbReference>
<dbReference type="RefSeq" id="WP_311033401.1">
    <property type="nucleotide sequence ID" value="NZ_CP117522.1"/>
</dbReference>
<name>A0ABY9UMZ4_9ACTN</name>
<keyword evidence="1" id="KW-0560">Oxidoreductase</keyword>
<organism evidence="4 5">
    <name type="scientific">Streptomyces luomodiensis</name>
    <dbReference type="NCBI Taxonomy" id="3026192"/>
    <lineage>
        <taxon>Bacteria</taxon>
        <taxon>Bacillati</taxon>
        <taxon>Actinomycetota</taxon>
        <taxon>Actinomycetes</taxon>
        <taxon>Kitasatosporales</taxon>
        <taxon>Streptomycetaceae</taxon>
        <taxon>Streptomyces</taxon>
    </lineage>
</organism>
<dbReference type="InterPro" id="IPR015590">
    <property type="entry name" value="Aldehyde_DH_dom"/>
</dbReference>
<feature type="domain" description="Aldehyde dehydrogenase" evidence="3">
    <location>
        <begin position="19"/>
        <end position="72"/>
    </location>
</feature>
<gene>
    <name evidence="4" type="ORF">PS467_00445</name>
</gene>
<dbReference type="EMBL" id="CP117522">
    <property type="protein sequence ID" value="WNE93908.1"/>
    <property type="molecule type" value="Genomic_DNA"/>
</dbReference>
<evidence type="ECO:0000256" key="2">
    <source>
        <dbReference type="SAM" id="MobiDB-lite"/>
    </source>
</evidence>
<dbReference type="InterPro" id="IPR016162">
    <property type="entry name" value="Ald_DH_N"/>
</dbReference>
<dbReference type="SUPFAM" id="SSF53720">
    <property type="entry name" value="ALDH-like"/>
    <property type="match status" value="1"/>
</dbReference>